<feature type="transmembrane region" description="Helical" evidence="1">
    <location>
        <begin position="80"/>
        <end position="101"/>
    </location>
</feature>
<protein>
    <recommendedName>
        <fullName evidence="4">Glycosyl transferase</fullName>
    </recommendedName>
</protein>
<dbReference type="InterPro" id="IPR036259">
    <property type="entry name" value="MFS_trans_sf"/>
</dbReference>
<reference evidence="2 3" key="1">
    <citation type="submission" date="2014-09" db="EMBL/GenBank/DDBJ databases">
        <authorList>
            <person name="Regsiter A."/>
        </authorList>
    </citation>
    <scope>NUCLEOTIDE SEQUENCE [LARGE SCALE GENOMIC DNA]</scope>
</reference>
<dbReference type="Proteomes" id="UP000052230">
    <property type="component" value="Unassembled WGS sequence"/>
</dbReference>
<feature type="transmembrane region" description="Helical" evidence="1">
    <location>
        <begin position="217"/>
        <end position="236"/>
    </location>
</feature>
<organism evidence="2 3">
    <name type="scientific">Xanthomonas citri pv. citri</name>
    <dbReference type="NCBI Taxonomy" id="611301"/>
    <lineage>
        <taxon>Bacteria</taxon>
        <taxon>Pseudomonadati</taxon>
        <taxon>Pseudomonadota</taxon>
        <taxon>Gammaproteobacteria</taxon>
        <taxon>Lysobacterales</taxon>
        <taxon>Lysobacteraceae</taxon>
        <taxon>Xanthomonas</taxon>
    </lineage>
</organism>
<evidence type="ECO:0000313" key="3">
    <source>
        <dbReference type="Proteomes" id="UP000052230"/>
    </source>
</evidence>
<dbReference type="SUPFAM" id="SSF103473">
    <property type="entry name" value="MFS general substrate transporter"/>
    <property type="match status" value="1"/>
</dbReference>
<evidence type="ECO:0000256" key="1">
    <source>
        <dbReference type="SAM" id="Phobius"/>
    </source>
</evidence>
<keyword evidence="3" id="KW-1185">Reference proteome</keyword>
<feature type="transmembrane region" description="Helical" evidence="1">
    <location>
        <begin position="151"/>
        <end position="177"/>
    </location>
</feature>
<gene>
    <name evidence="2" type="ORF">XAC3562_1200073</name>
</gene>
<sequence>MAVRVSAHKTPGIARRLALQGMVAEKHQLGPVADAMTREHAPARRGNAAIYLAAAWSGFFVMGIELLGGRLLAPYFGTSIFVWGALIAVFMTCLAIGYLLGGQLSLRSPSRQRLGLLLVGEALLAVPILLGGDVMLEWLSYAVPDPRYGSLLGAALLFGAPTLFSGMISPYAVRLLIDDLNRSGRSAGRLYFASTLGSAAGTILTSFYLVLWFELDTIIVSLIAMSFVAGLALLAAGRRGERTR</sequence>
<keyword evidence="1" id="KW-0812">Transmembrane</keyword>
<feature type="transmembrane region" description="Helical" evidence="1">
    <location>
        <begin position="189"/>
        <end position="211"/>
    </location>
</feature>
<feature type="transmembrane region" description="Helical" evidence="1">
    <location>
        <begin position="113"/>
        <end position="131"/>
    </location>
</feature>
<evidence type="ECO:0000313" key="2">
    <source>
        <dbReference type="EMBL" id="CEG14750.1"/>
    </source>
</evidence>
<evidence type="ECO:0008006" key="4">
    <source>
        <dbReference type="Google" id="ProtNLM"/>
    </source>
</evidence>
<dbReference type="AlphaFoldDB" id="A0A0U5FAQ5"/>
<accession>A0A0U5FAQ5</accession>
<comment type="caution">
    <text evidence="2">The sequence shown here is derived from an EMBL/GenBank/DDBJ whole genome shotgun (WGS) entry which is preliminary data.</text>
</comment>
<proteinExistence type="predicted"/>
<keyword evidence="1" id="KW-0472">Membrane</keyword>
<dbReference type="EMBL" id="CCXZ01000025">
    <property type="protein sequence ID" value="CEG14750.1"/>
    <property type="molecule type" value="Genomic_DNA"/>
</dbReference>
<name>A0A0U5FAQ5_XANCI</name>
<dbReference type="NCBIfam" id="NF037959">
    <property type="entry name" value="MFS_SpdSyn"/>
    <property type="match status" value="1"/>
</dbReference>
<keyword evidence="1" id="KW-1133">Transmembrane helix</keyword>
<feature type="transmembrane region" description="Helical" evidence="1">
    <location>
        <begin position="48"/>
        <end position="68"/>
    </location>
</feature>